<dbReference type="InterPro" id="IPR002575">
    <property type="entry name" value="Aminoglycoside_PTrfase"/>
</dbReference>
<proteinExistence type="predicted"/>
<feature type="domain" description="Aminoglycoside phosphotransferase" evidence="1">
    <location>
        <begin position="88"/>
        <end position="298"/>
    </location>
</feature>
<evidence type="ECO:0000313" key="2">
    <source>
        <dbReference type="EMBL" id="QSB16480.1"/>
    </source>
</evidence>
<sequence>MAIPIPAAPADVTAGWLTAVLQDSGDLPHGRVSRVDRQVIGADHGFTGVVVRVRLHYRDLADGGAPPASVVVKLPMATRASASAYRSRVSEQAHFDRSSTEVHSYRQLAIAGDTAPWCYFASADPDQRRLVLVLADLDRGLPGDNLAGADPGQATAVLTAIARVHGRHWARPTPDWLPPFITDPGQHQQRYAERVTPFLTRYGAALPAPIVEEVRRLADEYAHVLTELNQAPKTVIHADLHLDNVIFTGSPGDRAAVLLDWQGPRTGPAVVDLASVLGSTLHRDTDGAARSAVLASYAAAVANQGATGYPMAQLWHDFRLALRHRLALVVGWLATVDLDHLAGRERALVTSAIGDGRLVAALTHATAGYRTQS</sequence>
<dbReference type="PANTHER" id="PTHR23020">
    <property type="entry name" value="UNCHARACTERIZED NUCLEAR HORMONE RECEPTOR-RELATED"/>
    <property type="match status" value="1"/>
</dbReference>
<keyword evidence="3" id="KW-1185">Reference proteome</keyword>
<dbReference type="PANTHER" id="PTHR23020:SF41">
    <property type="entry name" value="AMINOGLYCOSIDE PHOSPHOTRANSFERASE DOMAIN-CONTAINING PROTEIN"/>
    <property type="match status" value="1"/>
</dbReference>
<gene>
    <name evidence="2" type="ORF">JQS43_09460</name>
</gene>
<dbReference type="RefSeq" id="WP_239678695.1">
    <property type="nucleotide sequence ID" value="NZ_CP070499.1"/>
</dbReference>
<dbReference type="InterPro" id="IPR011009">
    <property type="entry name" value="Kinase-like_dom_sf"/>
</dbReference>
<accession>A0A895YQT2</accession>
<dbReference type="Proteomes" id="UP000662857">
    <property type="component" value="Chromosome"/>
</dbReference>
<reference evidence="2" key="1">
    <citation type="submission" date="2021-02" db="EMBL/GenBank/DDBJ databases">
        <title>Natrosporangium hydrolyticum gen. nov., sp. nov, a haloalkaliphilic actinobacterium from a soda solonchak soil.</title>
        <authorList>
            <person name="Sorokin D.Y."/>
            <person name="Khijniak T.V."/>
            <person name="Zakharycheva A.P."/>
            <person name="Boueva O.V."/>
            <person name="Ariskina E.V."/>
            <person name="Hahnke R.L."/>
            <person name="Bunk B."/>
            <person name="Sproer C."/>
            <person name="Schumann P."/>
            <person name="Evtushenko L.I."/>
            <person name="Kublanov I.V."/>
        </authorList>
    </citation>
    <scope>NUCLEOTIDE SEQUENCE</scope>
    <source>
        <strain evidence="2">DSM 106523</strain>
    </source>
</reference>
<dbReference type="KEGG" id="nhy:JQS43_09460"/>
<evidence type="ECO:0000313" key="3">
    <source>
        <dbReference type="Proteomes" id="UP000662857"/>
    </source>
</evidence>
<protein>
    <submittedName>
        <fullName evidence="2">Phosphotransferase</fullName>
    </submittedName>
</protein>
<name>A0A895YQT2_9ACTN</name>
<dbReference type="Pfam" id="PF01636">
    <property type="entry name" value="APH"/>
    <property type="match status" value="1"/>
</dbReference>
<dbReference type="InterPro" id="IPR052961">
    <property type="entry name" value="Oxido-Kinase-like_Enzymes"/>
</dbReference>
<dbReference type="SUPFAM" id="SSF56112">
    <property type="entry name" value="Protein kinase-like (PK-like)"/>
    <property type="match status" value="1"/>
</dbReference>
<dbReference type="EMBL" id="CP070499">
    <property type="protein sequence ID" value="QSB16480.1"/>
    <property type="molecule type" value="Genomic_DNA"/>
</dbReference>
<organism evidence="2 3">
    <name type="scientific">Natronosporangium hydrolyticum</name>
    <dbReference type="NCBI Taxonomy" id="2811111"/>
    <lineage>
        <taxon>Bacteria</taxon>
        <taxon>Bacillati</taxon>
        <taxon>Actinomycetota</taxon>
        <taxon>Actinomycetes</taxon>
        <taxon>Micromonosporales</taxon>
        <taxon>Micromonosporaceae</taxon>
        <taxon>Natronosporangium</taxon>
    </lineage>
</organism>
<dbReference type="AlphaFoldDB" id="A0A895YQT2"/>
<evidence type="ECO:0000259" key="1">
    <source>
        <dbReference type="Pfam" id="PF01636"/>
    </source>
</evidence>
<dbReference type="Gene3D" id="3.90.1200.10">
    <property type="match status" value="1"/>
</dbReference>